<proteinExistence type="predicted"/>
<comment type="caution">
    <text evidence="1">The sequence shown here is derived from an EMBL/GenBank/DDBJ whole genome shotgun (WGS) entry which is preliminary data.</text>
</comment>
<gene>
    <name evidence="1" type="ORF">A4X03_0g958</name>
</gene>
<reference evidence="1" key="2">
    <citation type="journal article" date="2019" name="IMA Fungus">
        <title>Genome sequencing and comparison of five Tilletia species to identify candidate genes for the detection of regulated species infecting wheat.</title>
        <authorList>
            <person name="Nguyen H.D.T."/>
            <person name="Sultana T."/>
            <person name="Kesanakurti P."/>
            <person name="Hambleton S."/>
        </authorList>
    </citation>
    <scope>NUCLEOTIDE SEQUENCE</scope>
    <source>
        <strain evidence="1">DAOMC 238032</strain>
    </source>
</reference>
<organism evidence="1 2">
    <name type="scientific">Tilletia caries</name>
    <name type="common">wheat bunt fungus</name>
    <dbReference type="NCBI Taxonomy" id="13290"/>
    <lineage>
        <taxon>Eukaryota</taxon>
        <taxon>Fungi</taxon>
        <taxon>Dikarya</taxon>
        <taxon>Basidiomycota</taxon>
        <taxon>Ustilaginomycotina</taxon>
        <taxon>Exobasidiomycetes</taxon>
        <taxon>Tilletiales</taxon>
        <taxon>Tilletiaceae</taxon>
        <taxon>Tilletia</taxon>
    </lineage>
</organism>
<evidence type="ECO:0000313" key="2">
    <source>
        <dbReference type="Proteomes" id="UP000077671"/>
    </source>
</evidence>
<dbReference type="AlphaFoldDB" id="A0A177VCX8"/>
<dbReference type="EMBL" id="LWDD02000068">
    <property type="protein sequence ID" value="KAE8264426.1"/>
    <property type="molecule type" value="Genomic_DNA"/>
</dbReference>
<evidence type="ECO:0000313" key="1">
    <source>
        <dbReference type="EMBL" id="KAE8264426.1"/>
    </source>
</evidence>
<protein>
    <submittedName>
        <fullName evidence="1">Uncharacterized protein</fullName>
    </submittedName>
</protein>
<reference evidence="1" key="1">
    <citation type="submission" date="2016-04" db="EMBL/GenBank/DDBJ databases">
        <authorList>
            <person name="Nguyen H.D."/>
            <person name="Kesanakurti P."/>
            <person name="Cullis J."/>
            <person name="Levesque C.A."/>
            <person name="Hambleton S."/>
        </authorList>
    </citation>
    <scope>NUCLEOTIDE SEQUENCE</scope>
    <source>
        <strain evidence="1">DAOMC 238032</strain>
    </source>
</reference>
<accession>A0A177VCX8</accession>
<sequence>MSLSNFPHYQYQDFRSRLDHSTASMGSPLPRLPSFQFVPCKSTRLLSLWTLMLNGEIVKDDQTRRNGDAMKDHTATSLRNGLSLSLSLSRS</sequence>
<dbReference type="Proteomes" id="UP000077671">
    <property type="component" value="Unassembled WGS sequence"/>
</dbReference>
<name>A0A177VCX8_9BASI</name>